<dbReference type="AlphaFoldDB" id="A0A2W7NIG1"/>
<dbReference type="EMBL" id="QKZK01000005">
    <property type="protein sequence ID" value="PZX19243.1"/>
    <property type="molecule type" value="Genomic_DNA"/>
</dbReference>
<gene>
    <name evidence="1" type="ORF">LX69_00910</name>
</gene>
<dbReference type="RefSeq" id="WP_111444621.1">
    <property type="nucleotide sequence ID" value="NZ_QKZK01000005.1"/>
</dbReference>
<evidence type="ECO:0000313" key="2">
    <source>
        <dbReference type="Proteomes" id="UP000249239"/>
    </source>
</evidence>
<comment type="caution">
    <text evidence="1">The sequence shown here is derived from an EMBL/GenBank/DDBJ whole genome shotgun (WGS) entry which is preliminary data.</text>
</comment>
<sequence>MFGEAKENDNFDTYPFDQNALTMNTSITEQTIESYFNLIRNWDATSKRLLMDRISSSIQSGGFSKKEQQTLLNDLSAGTQLELLIDETRRN</sequence>
<proteinExistence type="predicted"/>
<name>A0A2W7NIG1_9BACT</name>
<dbReference type="Proteomes" id="UP000249239">
    <property type="component" value="Unassembled WGS sequence"/>
</dbReference>
<keyword evidence="2" id="KW-1185">Reference proteome</keyword>
<evidence type="ECO:0000313" key="1">
    <source>
        <dbReference type="EMBL" id="PZX19243.1"/>
    </source>
</evidence>
<protein>
    <submittedName>
        <fullName evidence="1">Uncharacterized protein</fullName>
    </submittedName>
</protein>
<reference evidence="1 2" key="1">
    <citation type="submission" date="2018-06" db="EMBL/GenBank/DDBJ databases">
        <title>Genomic Encyclopedia of Archaeal and Bacterial Type Strains, Phase II (KMG-II): from individual species to whole genera.</title>
        <authorList>
            <person name="Goeker M."/>
        </authorList>
    </citation>
    <scope>NUCLEOTIDE SEQUENCE [LARGE SCALE GENOMIC DNA]</scope>
    <source>
        <strain evidence="1 2">DSM 6779</strain>
    </source>
</reference>
<accession>A0A2W7NIG1</accession>
<organism evidence="1 2">
    <name type="scientific">Breznakibacter xylanolyticus</name>
    <dbReference type="NCBI Taxonomy" id="990"/>
    <lineage>
        <taxon>Bacteria</taxon>
        <taxon>Pseudomonadati</taxon>
        <taxon>Bacteroidota</taxon>
        <taxon>Bacteroidia</taxon>
        <taxon>Marinilabiliales</taxon>
        <taxon>Marinilabiliaceae</taxon>
        <taxon>Breznakibacter</taxon>
    </lineage>
</organism>